<evidence type="ECO:0000256" key="1">
    <source>
        <dbReference type="SAM" id="SignalP"/>
    </source>
</evidence>
<dbReference type="InterPro" id="IPR029058">
    <property type="entry name" value="AB_hydrolase_fold"/>
</dbReference>
<evidence type="ECO:0000313" key="3">
    <source>
        <dbReference type="Proteomes" id="UP001239019"/>
    </source>
</evidence>
<dbReference type="EMBL" id="JAVDDT010000002">
    <property type="protein sequence ID" value="MDQ2068875.1"/>
    <property type="molecule type" value="Genomic_DNA"/>
</dbReference>
<dbReference type="SUPFAM" id="SSF53474">
    <property type="entry name" value="alpha/beta-Hydrolases"/>
    <property type="match status" value="1"/>
</dbReference>
<protein>
    <submittedName>
        <fullName evidence="2">Uncharacterized protein</fullName>
    </submittedName>
</protein>
<reference evidence="2 3" key="1">
    <citation type="submission" date="2023-08" db="EMBL/GenBank/DDBJ databases">
        <title>Whole-genome sequencing of halo(alkali)philic microorganisms from hypersaline lakes.</title>
        <authorList>
            <person name="Sorokin D.Y."/>
            <person name="Abbas B."/>
            <person name="Merkel A.Y."/>
        </authorList>
    </citation>
    <scope>NUCLEOTIDE SEQUENCE [LARGE SCALE GENOMIC DNA]</scope>
    <source>
        <strain evidence="2 3">AB-CW4</strain>
    </source>
</reference>
<feature type="signal peptide" evidence="1">
    <location>
        <begin position="1"/>
        <end position="26"/>
    </location>
</feature>
<name>A0ABU0W5Y8_9GAMM</name>
<accession>A0ABU0W5Y8</accession>
<comment type="caution">
    <text evidence="2">The sequence shown here is derived from an EMBL/GenBank/DDBJ whole genome shotgun (WGS) entry which is preliminary data.</text>
</comment>
<feature type="chain" id="PRO_5047532838" evidence="1">
    <location>
        <begin position="27"/>
        <end position="397"/>
    </location>
</feature>
<evidence type="ECO:0000313" key="2">
    <source>
        <dbReference type="EMBL" id="MDQ2068875.1"/>
    </source>
</evidence>
<dbReference type="RefSeq" id="WP_306727373.1">
    <property type="nucleotide sequence ID" value="NZ_JAVDDT010000002.1"/>
</dbReference>
<keyword evidence="3" id="KW-1185">Reference proteome</keyword>
<dbReference type="Gene3D" id="3.40.50.1820">
    <property type="entry name" value="alpha/beta hydrolase"/>
    <property type="match status" value="1"/>
</dbReference>
<gene>
    <name evidence="2" type="ORF">RBH19_03175</name>
</gene>
<organism evidence="2 3">
    <name type="scientific">Natronospira bacteriovora</name>
    <dbReference type="NCBI Taxonomy" id="3069753"/>
    <lineage>
        <taxon>Bacteria</taxon>
        <taxon>Pseudomonadati</taxon>
        <taxon>Pseudomonadota</taxon>
        <taxon>Gammaproteobacteria</taxon>
        <taxon>Natronospirales</taxon>
        <taxon>Natronospiraceae</taxon>
        <taxon>Natronospira</taxon>
    </lineage>
</organism>
<sequence>MFRNVDLRLTGLLPLFFLLLGCGHTAQPDQVPTRGQLSDQDIMVPLDREIARYYVEDYPAEHPEGWHERLQSYDEIIGSGRMDQRFLADVAERYDSVDLAALMFMRHVFEDQTNREWQACLGRVSRDLRLGDRNNLPSLEPDANDWKVVFMPGWLYKDHAHTEADFSRTRRALDSIGFPYRFVETPQDGTVEENAQVLADVLREYDGRAQQLILVSASKSAAEVHWALGHLLEPEETEAVAAWINAGGVIGGTPLADHWSRFPRNLFARSVFLWKGWSFASLKSLRTEDSQARLEQARLPDHVLVVNYVAVPMGYQVSQAARNRYQLLSRQGPSDGLAPLWHSKMPGGVTLVELGADHYFLTVDISNRTLALTEMVLAWLASGQCPDAPANASDFVV</sequence>
<keyword evidence="1" id="KW-0732">Signal</keyword>
<dbReference type="PROSITE" id="PS51257">
    <property type="entry name" value="PROKAR_LIPOPROTEIN"/>
    <property type="match status" value="1"/>
</dbReference>
<dbReference type="Proteomes" id="UP001239019">
    <property type="component" value="Unassembled WGS sequence"/>
</dbReference>
<proteinExistence type="predicted"/>